<evidence type="ECO:0000313" key="4">
    <source>
        <dbReference type="Proteomes" id="UP001201980"/>
    </source>
</evidence>
<comment type="caution">
    <text evidence="3">The sequence shown here is derived from an EMBL/GenBank/DDBJ whole genome shotgun (WGS) entry which is preliminary data.</text>
</comment>
<reference evidence="3" key="1">
    <citation type="submission" date="2022-07" db="EMBL/GenBank/DDBJ databases">
        <title>Draft genome sequence of Zalerion maritima ATCC 34329, a (micro)plastics degrading marine fungus.</title>
        <authorList>
            <person name="Paco A."/>
            <person name="Goncalves M.F.M."/>
            <person name="Rocha-Santos T.A.P."/>
            <person name="Alves A."/>
        </authorList>
    </citation>
    <scope>NUCLEOTIDE SEQUENCE</scope>
    <source>
        <strain evidence="3">ATCC 34329</strain>
    </source>
</reference>
<dbReference type="Proteomes" id="UP001201980">
    <property type="component" value="Unassembled WGS sequence"/>
</dbReference>
<proteinExistence type="predicted"/>
<organism evidence="3 4">
    <name type="scientific">Zalerion maritima</name>
    <dbReference type="NCBI Taxonomy" id="339359"/>
    <lineage>
        <taxon>Eukaryota</taxon>
        <taxon>Fungi</taxon>
        <taxon>Dikarya</taxon>
        <taxon>Ascomycota</taxon>
        <taxon>Pezizomycotina</taxon>
        <taxon>Sordariomycetes</taxon>
        <taxon>Lulworthiomycetidae</taxon>
        <taxon>Lulworthiales</taxon>
        <taxon>Lulworthiaceae</taxon>
        <taxon>Zalerion</taxon>
    </lineage>
</organism>
<evidence type="ECO:0000256" key="1">
    <source>
        <dbReference type="SAM" id="MobiDB-lite"/>
    </source>
</evidence>
<dbReference type="SUPFAM" id="SSF48403">
    <property type="entry name" value="Ankyrin repeat"/>
    <property type="match status" value="1"/>
</dbReference>
<dbReference type="PANTHER" id="PTHR35910">
    <property type="entry name" value="2EXR DOMAIN-CONTAINING PROTEIN"/>
    <property type="match status" value="1"/>
</dbReference>
<dbReference type="InterPro" id="IPR045518">
    <property type="entry name" value="2EXR"/>
</dbReference>
<dbReference type="PANTHER" id="PTHR35910:SF1">
    <property type="entry name" value="2EXR DOMAIN-CONTAINING PROTEIN"/>
    <property type="match status" value="1"/>
</dbReference>
<keyword evidence="4" id="KW-1185">Reference proteome</keyword>
<evidence type="ECO:0000259" key="2">
    <source>
        <dbReference type="Pfam" id="PF20150"/>
    </source>
</evidence>
<dbReference type="SUPFAM" id="SSF140860">
    <property type="entry name" value="Pseudo ankyrin repeat-like"/>
    <property type="match status" value="1"/>
</dbReference>
<dbReference type="Pfam" id="PF20150">
    <property type="entry name" value="2EXR"/>
    <property type="match status" value="1"/>
</dbReference>
<evidence type="ECO:0000313" key="3">
    <source>
        <dbReference type="EMBL" id="KAJ2897756.1"/>
    </source>
</evidence>
<dbReference type="Pfam" id="PF23397">
    <property type="entry name" value="DUF7104"/>
    <property type="match status" value="5"/>
</dbReference>
<dbReference type="EMBL" id="JAKWBI020000258">
    <property type="protein sequence ID" value="KAJ2897756.1"/>
    <property type="molecule type" value="Genomic_DNA"/>
</dbReference>
<dbReference type="InterPro" id="IPR036770">
    <property type="entry name" value="Ankyrin_rpt-contain_sf"/>
</dbReference>
<dbReference type="AlphaFoldDB" id="A0AAD5WRM6"/>
<feature type="domain" description="2EXR" evidence="2">
    <location>
        <begin position="222"/>
        <end position="301"/>
    </location>
</feature>
<dbReference type="InterPro" id="IPR055530">
    <property type="entry name" value="DUF7104"/>
</dbReference>
<gene>
    <name evidence="3" type="ORF">MKZ38_004379</name>
</gene>
<name>A0AAD5WRM6_9PEZI</name>
<protein>
    <recommendedName>
        <fullName evidence="2">2EXR domain-containing protein</fullName>
    </recommendedName>
</protein>
<dbReference type="Gene3D" id="1.25.40.20">
    <property type="entry name" value="Ankyrin repeat-containing domain"/>
    <property type="match status" value="1"/>
</dbReference>
<feature type="region of interest" description="Disordered" evidence="1">
    <location>
        <begin position="735"/>
        <end position="754"/>
    </location>
</feature>
<accession>A0AAD5WRM6</accession>
<dbReference type="Gene3D" id="1.20.5.340">
    <property type="match status" value="2"/>
</dbReference>
<feature type="region of interest" description="Disordered" evidence="1">
    <location>
        <begin position="806"/>
        <end position="854"/>
    </location>
</feature>
<sequence length="854" mass="94964">MKAADAASDAEKSSTQAEPEILHLVVELDRGRILSITERVEKRGIGNFLQAHSKLLAAMLIDWASQARWLYFEQLQILLGSDQSPKPPWLDSLHKIARYRSAIKSMVKFAAKEPEVFVGIHIRDIKAPNSRPFSLSNEKAPLLAAVKNLVKEDPATTMEQLEKHLGTQDVEDHVLIWRTPFLKAYLHHVALEPTIMSDEIAKLKSKIKYLESEIRELLKGSFRFFPKLPPEIRHMIWNLLLPGPRVIKIYRDACNRLAYHSLPRPVLMHTNQDSRQYALKFLSPLLTTGPAQYINRERDILSFEFSFECEEDQLAIQPQIIGIPMDIIFPKALQQDLFSDSRIGTVLLFKTVLEDHQVFGDRLPKVQALDARIRLCSHRAISCSLSCYGTPTVDRGSHGRARNGQNGAIEWLLQHKAKDTLNQADLRGHTPSIVALLNRQLSTANFLVENGAKVNILIEETEAWRWAVGGQEWRMDMCCIPAEAFKSGKSGKKYTTLEGEVTVYAFAENGTQTAITVEMVRDVAAGKCTVAAELYKQGAGSLTRLELNDDRTFRIMELLLEQLGKEATITEEVVQAAAGNDRSGEEMMKLLLDKRGAGFKITEEVVEAAATNNESGEVMKLLLDERGGDFKITESIVQAATGNGRSGEEVMKLLLNKPGVDFKITESIVKAAATNDESGEEVMKLLLGGQATVEVTEQMVKTAVGTFDKDMMKMLLDKGGADFKITEGVANVAAGNGGSGEEVPCGEDTTGLQSPDTLRSSQDLMLNHTFDFSTAEYAPVPVLYNTSFSPIFDSTLFIKAPSSLDRSKGWRNASAPNETPRPGLDRNHRAAKFLRRGPPQEEVSSRMRRRCMGE</sequence>